<dbReference type="GO" id="GO:0005524">
    <property type="term" value="F:ATP binding"/>
    <property type="evidence" value="ECO:0007669"/>
    <property type="project" value="InterPro"/>
</dbReference>
<keyword evidence="8" id="KW-0141">cGMP biosynthesis</keyword>
<dbReference type="Gene3D" id="3.30.70.1230">
    <property type="entry name" value="Nucleotide cyclase"/>
    <property type="match status" value="1"/>
</dbReference>
<gene>
    <name evidence="11" type="ORF">TCHU04912_LOCUS19865</name>
    <name evidence="12" type="ORF">TCHU04912_LOCUS19866</name>
</gene>
<reference evidence="12" key="1">
    <citation type="submission" date="2021-01" db="EMBL/GenBank/DDBJ databases">
        <authorList>
            <person name="Corre E."/>
            <person name="Pelletier E."/>
            <person name="Niang G."/>
            <person name="Scheremetjew M."/>
            <person name="Finn R."/>
            <person name="Kale V."/>
            <person name="Holt S."/>
            <person name="Cochrane G."/>
            <person name="Meng A."/>
            <person name="Brown T."/>
            <person name="Cohen L."/>
        </authorList>
    </citation>
    <scope>NUCLEOTIDE SEQUENCE</scope>
    <source>
        <strain evidence="12">PLY429</strain>
    </source>
</reference>
<evidence type="ECO:0000256" key="6">
    <source>
        <dbReference type="ARBA" id="ARBA00023136"/>
    </source>
</evidence>
<dbReference type="GO" id="GO:0004672">
    <property type="term" value="F:protein kinase activity"/>
    <property type="evidence" value="ECO:0007669"/>
    <property type="project" value="InterPro"/>
</dbReference>
<keyword evidence="7" id="KW-0456">Lyase</keyword>
<dbReference type="GO" id="GO:0004016">
    <property type="term" value="F:adenylate cyclase activity"/>
    <property type="evidence" value="ECO:0007669"/>
    <property type="project" value="TreeGrafter"/>
</dbReference>
<dbReference type="SUPFAM" id="SSF55073">
    <property type="entry name" value="Nucleotide cyclase"/>
    <property type="match status" value="1"/>
</dbReference>
<dbReference type="InterPro" id="IPR011009">
    <property type="entry name" value="Kinase-like_dom_sf"/>
</dbReference>
<evidence type="ECO:0000256" key="8">
    <source>
        <dbReference type="ARBA" id="ARBA00023293"/>
    </source>
</evidence>
<evidence type="ECO:0000256" key="2">
    <source>
        <dbReference type="ARBA" id="ARBA00012202"/>
    </source>
</evidence>
<dbReference type="PANTHER" id="PTHR11920">
    <property type="entry name" value="GUANYLYL CYCLASE"/>
    <property type="match status" value="1"/>
</dbReference>
<proteinExistence type="predicted"/>
<dbReference type="EC" id="4.6.1.2" evidence="2"/>
<evidence type="ECO:0000259" key="10">
    <source>
        <dbReference type="PROSITE" id="PS50125"/>
    </source>
</evidence>
<evidence type="ECO:0000256" key="5">
    <source>
        <dbReference type="ARBA" id="ARBA00022989"/>
    </source>
</evidence>
<evidence type="ECO:0000256" key="3">
    <source>
        <dbReference type="ARBA" id="ARBA00022692"/>
    </source>
</evidence>
<evidence type="ECO:0000313" key="11">
    <source>
        <dbReference type="EMBL" id="CAD9219115.1"/>
    </source>
</evidence>
<keyword evidence="3" id="KW-0812">Transmembrane</keyword>
<dbReference type="CDD" id="cd07302">
    <property type="entry name" value="CHD"/>
    <property type="match status" value="1"/>
</dbReference>
<dbReference type="SMART" id="SM00220">
    <property type="entry name" value="S_TKc"/>
    <property type="match status" value="1"/>
</dbReference>
<dbReference type="Gene3D" id="1.10.510.10">
    <property type="entry name" value="Transferase(Phosphotransferase) domain 1"/>
    <property type="match status" value="1"/>
</dbReference>
<dbReference type="GO" id="GO:0007168">
    <property type="term" value="P:receptor guanylyl cyclase signaling pathway"/>
    <property type="evidence" value="ECO:0007669"/>
    <property type="project" value="TreeGrafter"/>
</dbReference>
<dbReference type="GO" id="GO:0004383">
    <property type="term" value="F:guanylate cyclase activity"/>
    <property type="evidence" value="ECO:0007669"/>
    <property type="project" value="UniProtKB-EC"/>
</dbReference>
<dbReference type="GO" id="GO:0001653">
    <property type="term" value="F:peptide receptor activity"/>
    <property type="evidence" value="ECO:0007669"/>
    <property type="project" value="TreeGrafter"/>
</dbReference>
<organism evidence="12">
    <name type="scientific">Tetraselmis chuii</name>
    <dbReference type="NCBI Taxonomy" id="63592"/>
    <lineage>
        <taxon>Eukaryota</taxon>
        <taxon>Viridiplantae</taxon>
        <taxon>Chlorophyta</taxon>
        <taxon>core chlorophytes</taxon>
        <taxon>Chlorodendrophyceae</taxon>
        <taxon>Chlorodendrales</taxon>
        <taxon>Chlorodendraceae</taxon>
        <taxon>Tetraselmis</taxon>
    </lineage>
</organism>
<dbReference type="InterPro" id="IPR029787">
    <property type="entry name" value="Nucleotide_cyclase"/>
</dbReference>
<keyword evidence="6" id="KW-0472">Membrane</keyword>
<dbReference type="GO" id="GO:0005886">
    <property type="term" value="C:plasma membrane"/>
    <property type="evidence" value="ECO:0007669"/>
    <property type="project" value="TreeGrafter"/>
</dbReference>
<dbReference type="PROSITE" id="PS50011">
    <property type="entry name" value="PROTEIN_KINASE_DOM"/>
    <property type="match status" value="1"/>
</dbReference>
<evidence type="ECO:0000313" key="12">
    <source>
        <dbReference type="EMBL" id="CAD9219116.1"/>
    </source>
</evidence>
<sequence>MGPKQLMAVMVDRMRNKRVYLPGNIQASTSLRHPNLVAMLGVSVDKATGSEYVVMEAMALGSLFDVVRDELLLPVDDVATMVSILMDIVAGIRYLHGANEPFVHCDIRARNILLDEKLTAKVRTDVMPSQLLEETKIGSRVRNRQHRVVARSVSCEPPTRTGVLPKYTAWTAPEVLSGQLPTCKSDVYALGVTMWEALSRESPYSKEGCSDPMALPPGMVNDIVSRGRRPAIPSNVPSELRQIISKCWTQDPAERPDLNEIAFDLKRMNTTTSRKSLSTSDELKQSRDLLHQMLPPHIAEALQEGRKVQPEYFKAVTIFFSDIVGYTDISSTLEPTKVMSMLDRLYQEFDSLTRKFGLFKVETIGDAYMCVGGLPQAQDDHAVRVARFALEAVRAANSVPIDLDNPDAGFVQIRVGFHSGPVVASVVGDLNPRYCLFGDTVNTAARMGSRLAFPKHSRVM</sequence>
<dbReference type="PANTHER" id="PTHR11920:SF335">
    <property type="entry name" value="GUANYLATE CYCLASE"/>
    <property type="match status" value="1"/>
</dbReference>
<dbReference type="GO" id="GO:0035556">
    <property type="term" value="P:intracellular signal transduction"/>
    <property type="evidence" value="ECO:0007669"/>
    <property type="project" value="InterPro"/>
</dbReference>
<dbReference type="PROSITE" id="PS50125">
    <property type="entry name" value="GUANYLATE_CYCLASE_2"/>
    <property type="match status" value="1"/>
</dbReference>
<protein>
    <recommendedName>
        <fullName evidence="2">guanylate cyclase</fullName>
        <ecNumber evidence="2">4.6.1.2</ecNumber>
    </recommendedName>
</protein>
<accession>A0A6U1KLV0</accession>
<evidence type="ECO:0000256" key="7">
    <source>
        <dbReference type="ARBA" id="ARBA00023239"/>
    </source>
</evidence>
<keyword evidence="5" id="KW-1133">Transmembrane helix</keyword>
<dbReference type="InterPro" id="IPR000719">
    <property type="entry name" value="Prot_kinase_dom"/>
</dbReference>
<dbReference type="EMBL" id="HBGG01038576">
    <property type="protein sequence ID" value="CAD9219115.1"/>
    <property type="molecule type" value="Transcribed_RNA"/>
</dbReference>
<evidence type="ECO:0000259" key="9">
    <source>
        <dbReference type="PROSITE" id="PS50011"/>
    </source>
</evidence>
<dbReference type="InterPro" id="IPR001054">
    <property type="entry name" value="A/G_cyclase"/>
</dbReference>
<evidence type="ECO:0000256" key="4">
    <source>
        <dbReference type="ARBA" id="ARBA00022741"/>
    </source>
</evidence>
<name>A0A6U1KLV0_9CHLO</name>
<dbReference type="AlphaFoldDB" id="A0A6U1KLV0"/>
<dbReference type="Pfam" id="PF07714">
    <property type="entry name" value="PK_Tyr_Ser-Thr"/>
    <property type="match status" value="1"/>
</dbReference>
<keyword evidence="4" id="KW-0547">Nucleotide-binding</keyword>
<dbReference type="SMART" id="SM00044">
    <property type="entry name" value="CYCc"/>
    <property type="match status" value="1"/>
</dbReference>
<feature type="domain" description="Guanylate cyclase" evidence="10">
    <location>
        <begin position="317"/>
        <end position="448"/>
    </location>
</feature>
<dbReference type="EMBL" id="HBGG01038577">
    <property type="protein sequence ID" value="CAD9219116.1"/>
    <property type="molecule type" value="Transcribed_RNA"/>
</dbReference>
<dbReference type="PROSITE" id="PS00109">
    <property type="entry name" value="PROTEIN_KINASE_TYR"/>
    <property type="match status" value="1"/>
</dbReference>
<feature type="domain" description="Protein kinase" evidence="9">
    <location>
        <begin position="1"/>
        <end position="272"/>
    </location>
</feature>
<comment type="subcellular location">
    <subcellularLocation>
        <location evidence="1">Membrane</location>
        <topology evidence="1">Single-pass membrane protein</topology>
    </subcellularLocation>
</comment>
<dbReference type="Pfam" id="PF00211">
    <property type="entry name" value="Guanylate_cyc"/>
    <property type="match status" value="1"/>
</dbReference>
<dbReference type="InterPro" id="IPR008266">
    <property type="entry name" value="Tyr_kinase_AS"/>
</dbReference>
<dbReference type="InterPro" id="IPR050401">
    <property type="entry name" value="Cyclic_nucleotide_synthase"/>
</dbReference>
<dbReference type="SUPFAM" id="SSF56112">
    <property type="entry name" value="Protein kinase-like (PK-like)"/>
    <property type="match status" value="1"/>
</dbReference>
<evidence type="ECO:0000256" key="1">
    <source>
        <dbReference type="ARBA" id="ARBA00004167"/>
    </source>
</evidence>
<dbReference type="InterPro" id="IPR001245">
    <property type="entry name" value="Ser-Thr/Tyr_kinase_cat_dom"/>
</dbReference>